<dbReference type="Proteomes" id="UP000264492">
    <property type="component" value="Unassembled WGS sequence"/>
</dbReference>
<evidence type="ECO:0000259" key="2">
    <source>
        <dbReference type="PROSITE" id="PS50405"/>
    </source>
</evidence>
<dbReference type="InterPro" id="IPR004046">
    <property type="entry name" value="GST_C"/>
</dbReference>
<organism evidence="3 4">
    <name type="scientific">Lysobacter silvisoli</name>
    <dbReference type="NCBI Taxonomy" id="2293254"/>
    <lineage>
        <taxon>Bacteria</taxon>
        <taxon>Pseudomonadati</taxon>
        <taxon>Pseudomonadota</taxon>
        <taxon>Gammaproteobacteria</taxon>
        <taxon>Lysobacterales</taxon>
        <taxon>Lysobacteraceae</taxon>
        <taxon>Lysobacter</taxon>
    </lineage>
</organism>
<dbReference type="SFLD" id="SFLDG00358">
    <property type="entry name" value="Main_(cytGST)"/>
    <property type="match status" value="1"/>
</dbReference>
<dbReference type="CDD" id="cd03046">
    <property type="entry name" value="GST_N_GTT1_like"/>
    <property type="match status" value="1"/>
</dbReference>
<comment type="caution">
    <text evidence="3">The sequence shown here is derived from an EMBL/GenBank/DDBJ whole genome shotgun (WGS) entry which is preliminary data.</text>
</comment>
<keyword evidence="3" id="KW-0808">Transferase</keyword>
<sequence>MLKLYGFSKVNAGARGHTRDLRVLWALEELQLPFETVGLDHPAQDLTTDAYRDINPFQQIPSIDDDGVVLTESAAIVVYLAKKSGRLIPADPAGEAQVLRWCFAAMNSIELPLVALMVHDWTANGSDPKPRQFLADWVHLRMGHLERWFADREYVATDDFTIADLLMAHVLHSGVKDASLIAPYPGVQAYRDRCLARPAWRRTFEAYCARVEAG</sequence>
<dbReference type="PANTHER" id="PTHR44051">
    <property type="entry name" value="GLUTATHIONE S-TRANSFERASE-RELATED"/>
    <property type="match status" value="1"/>
</dbReference>
<dbReference type="InterPro" id="IPR040079">
    <property type="entry name" value="Glutathione_S-Trfase"/>
</dbReference>
<dbReference type="InterPro" id="IPR036249">
    <property type="entry name" value="Thioredoxin-like_sf"/>
</dbReference>
<reference evidence="3 4" key="1">
    <citation type="submission" date="2018-08" db="EMBL/GenBank/DDBJ databases">
        <title>Lysobacter sp. zong2l5, whole genome shotgun sequence.</title>
        <authorList>
            <person name="Zhang X."/>
            <person name="Feng G."/>
            <person name="Zhu H."/>
        </authorList>
    </citation>
    <scope>NUCLEOTIDE SEQUENCE [LARGE SCALE GENOMIC DNA]</scope>
    <source>
        <strain evidence="4">zong2l5</strain>
    </source>
</reference>
<protein>
    <submittedName>
        <fullName evidence="3">Glutathione S-transferase family protein</fullName>
    </submittedName>
</protein>
<feature type="domain" description="GST C-terminal" evidence="2">
    <location>
        <begin position="91"/>
        <end position="214"/>
    </location>
</feature>
<name>A0A371JWE9_9GAMM</name>
<gene>
    <name evidence="3" type="ORF">DX914_19130</name>
</gene>
<dbReference type="SFLD" id="SFLDS00019">
    <property type="entry name" value="Glutathione_Transferase_(cytos"/>
    <property type="match status" value="1"/>
</dbReference>
<dbReference type="InterPro" id="IPR036282">
    <property type="entry name" value="Glutathione-S-Trfase_C_sf"/>
</dbReference>
<dbReference type="Gene3D" id="3.40.30.10">
    <property type="entry name" value="Glutaredoxin"/>
    <property type="match status" value="1"/>
</dbReference>
<evidence type="ECO:0000259" key="1">
    <source>
        <dbReference type="PROSITE" id="PS50404"/>
    </source>
</evidence>
<dbReference type="PANTHER" id="PTHR44051:SF9">
    <property type="entry name" value="GLUTATHIONE S-TRANSFERASE 1"/>
    <property type="match status" value="1"/>
</dbReference>
<dbReference type="PROSITE" id="PS50405">
    <property type="entry name" value="GST_CTER"/>
    <property type="match status" value="1"/>
</dbReference>
<keyword evidence="4" id="KW-1185">Reference proteome</keyword>
<dbReference type="EMBL" id="QTSU01000005">
    <property type="protein sequence ID" value="RDZ25978.1"/>
    <property type="molecule type" value="Genomic_DNA"/>
</dbReference>
<evidence type="ECO:0000313" key="3">
    <source>
        <dbReference type="EMBL" id="RDZ25978.1"/>
    </source>
</evidence>
<dbReference type="PROSITE" id="PS50404">
    <property type="entry name" value="GST_NTER"/>
    <property type="match status" value="1"/>
</dbReference>
<dbReference type="Gene3D" id="1.20.1050.10">
    <property type="match status" value="1"/>
</dbReference>
<dbReference type="Pfam" id="PF00043">
    <property type="entry name" value="GST_C"/>
    <property type="match status" value="1"/>
</dbReference>
<dbReference type="Pfam" id="PF13409">
    <property type="entry name" value="GST_N_2"/>
    <property type="match status" value="1"/>
</dbReference>
<dbReference type="SUPFAM" id="SSF52833">
    <property type="entry name" value="Thioredoxin-like"/>
    <property type="match status" value="1"/>
</dbReference>
<dbReference type="CDD" id="cd03207">
    <property type="entry name" value="GST_C_8"/>
    <property type="match status" value="1"/>
</dbReference>
<feature type="domain" description="GST N-terminal" evidence="1">
    <location>
        <begin position="7"/>
        <end position="88"/>
    </location>
</feature>
<dbReference type="InterPro" id="IPR004045">
    <property type="entry name" value="Glutathione_S-Trfase_N"/>
</dbReference>
<dbReference type="AlphaFoldDB" id="A0A371JWE9"/>
<dbReference type="SUPFAM" id="SSF47616">
    <property type="entry name" value="GST C-terminal domain-like"/>
    <property type="match status" value="1"/>
</dbReference>
<dbReference type="InterPro" id="IPR010987">
    <property type="entry name" value="Glutathione-S-Trfase_C-like"/>
</dbReference>
<accession>A0A371JWE9</accession>
<dbReference type="OrthoDB" id="9797500at2"/>
<dbReference type="GO" id="GO:0016740">
    <property type="term" value="F:transferase activity"/>
    <property type="evidence" value="ECO:0007669"/>
    <property type="project" value="UniProtKB-KW"/>
</dbReference>
<evidence type="ECO:0000313" key="4">
    <source>
        <dbReference type="Proteomes" id="UP000264492"/>
    </source>
</evidence>
<proteinExistence type="predicted"/>